<feature type="compositionally biased region" description="Polar residues" evidence="1">
    <location>
        <begin position="60"/>
        <end position="70"/>
    </location>
</feature>
<feature type="compositionally biased region" description="Polar residues" evidence="1">
    <location>
        <begin position="173"/>
        <end position="193"/>
    </location>
</feature>
<gene>
    <name evidence="2" type="ORF">NEOLEDRAFT_1174647</name>
</gene>
<feature type="region of interest" description="Disordered" evidence="1">
    <location>
        <begin position="169"/>
        <end position="205"/>
    </location>
</feature>
<keyword evidence="3" id="KW-1185">Reference proteome</keyword>
<dbReference type="EMBL" id="KV425553">
    <property type="protein sequence ID" value="KZT29609.1"/>
    <property type="molecule type" value="Genomic_DNA"/>
</dbReference>
<accession>A0A165VFN9</accession>
<feature type="region of interest" description="Disordered" evidence="1">
    <location>
        <begin position="49"/>
        <end position="70"/>
    </location>
</feature>
<dbReference type="AlphaFoldDB" id="A0A165VFN9"/>
<proteinExistence type="predicted"/>
<evidence type="ECO:0000313" key="3">
    <source>
        <dbReference type="Proteomes" id="UP000076761"/>
    </source>
</evidence>
<protein>
    <submittedName>
        <fullName evidence="2">Uncharacterized protein</fullName>
    </submittedName>
</protein>
<feature type="compositionally biased region" description="Basic and acidic residues" evidence="1">
    <location>
        <begin position="196"/>
        <end position="205"/>
    </location>
</feature>
<evidence type="ECO:0000256" key="1">
    <source>
        <dbReference type="SAM" id="MobiDB-lite"/>
    </source>
</evidence>
<reference evidence="2 3" key="1">
    <citation type="journal article" date="2016" name="Mol. Biol. Evol.">
        <title>Comparative Genomics of Early-Diverging Mushroom-Forming Fungi Provides Insights into the Origins of Lignocellulose Decay Capabilities.</title>
        <authorList>
            <person name="Nagy L.G."/>
            <person name="Riley R."/>
            <person name="Tritt A."/>
            <person name="Adam C."/>
            <person name="Daum C."/>
            <person name="Floudas D."/>
            <person name="Sun H."/>
            <person name="Yadav J.S."/>
            <person name="Pangilinan J."/>
            <person name="Larsson K.H."/>
            <person name="Matsuura K."/>
            <person name="Barry K."/>
            <person name="Labutti K."/>
            <person name="Kuo R."/>
            <person name="Ohm R.A."/>
            <person name="Bhattacharya S.S."/>
            <person name="Shirouzu T."/>
            <person name="Yoshinaga Y."/>
            <person name="Martin F.M."/>
            <person name="Grigoriev I.V."/>
            <person name="Hibbett D.S."/>
        </authorList>
    </citation>
    <scope>NUCLEOTIDE SEQUENCE [LARGE SCALE GENOMIC DNA]</scope>
    <source>
        <strain evidence="2 3">HHB14362 ss-1</strain>
    </source>
</reference>
<evidence type="ECO:0000313" key="2">
    <source>
        <dbReference type="EMBL" id="KZT29609.1"/>
    </source>
</evidence>
<name>A0A165VFN9_9AGAM</name>
<dbReference type="Proteomes" id="UP000076761">
    <property type="component" value="Unassembled WGS sequence"/>
</dbReference>
<sequence length="205" mass="21961">MRHCRYPECSGKLVPRHVKQKHEGEWSAAQSRAALGGRGKGFKASLLPRFRGRGRGRGNPQASSIVHTAPEASSSSTCNVMTTAFFSQPRAPGLYSNPQAPNDYMPMDDFTGVDALGKTDPRPVHVNDDVEMDTHLHPLEHICASINGNSMQPATDLSLIGETPFITARHDSSSQLPPSATASVTLDGRTSPTGEPGREHPPADG</sequence>
<dbReference type="InParanoid" id="A0A165VFN9"/>
<organism evidence="2 3">
    <name type="scientific">Neolentinus lepideus HHB14362 ss-1</name>
    <dbReference type="NCBI Taxonomy" id="1314782"/>
    <lineage>
        <taxon>Eukaryota</taxon>
        <taxon>Fungi</taxon>
        <taxon>Dikarya</taxon>
        <taxon>Basidiomycota</taxon>
        <taxon>Agaricomycotina</taxon>
        <taxon>Agaricomycetes</taxon>
        <taxon>Gloeophyllales</taxon>
        <taxon>Gloeophyllaceae</taxon>
        <taxon>Neolentinus</taxon>
    </lineage>
</organism>
<dbReference type="STRING" id="1314782.A0A165VFN9"/>